<dbReference type="RefSeq" id="WP_110894633.1">
    <property type="nucleotide sequence ID" value="NZ_CP054614.1"/>
</dbReference>
<evidence type="ECO:0000313" key="4">
    <source>
        <dbReference type="Proteomes" id="UP000247790"/>
    </source>
</evidence>
<dbReference type="EMBL" id="QJSW01000002">
    <property type="protein sequence ID" value="PYE51532.1"/>
    <property type="molecule type" value="Genomic_DNA"/>
</dbReference>
<organism evidence="2 4">
    <name type="scientific">Paenibacillus barcinonensis</name>
    <dbReference type="NCBI Taxonomy" id="198119"/>
    <lineage>
        <taxon>Bacteria</taxon>
        <taxon>Bacillati</taxon>
        <taxon>Bacillota</taxon>
        <taxon>Bacilli</taxon>
        <taxon>Bacillales</taxon>
        <taxon>Paenibacillaceae</taxon>
        <taxon>Paenibacillus</taxon>
    </lineage>
</organism>
<dbReference type="Proteomes" id="UP000247790">
    <property type="component" value="Unassembled WGS sequence"/>
</dbReference>
<reference evidence="3 5" key="2">
    <citation type="submission" date="2020-06" db="EMBL/GenBank/DDBJ databases">
        <title>Complete genome of Paenibacillus barcinonensis KACC11450.</title>
        <authorList>
            <person name="Kim M."/>
            <person name="Park Y.-J."/>
            <person name="Shin J.-H."/>
        </authorList>
    </citation>
    <scope>NUCLEOTIDE SEQUENCE [LARGE SCALE GENOMIC DNA]</scope>
    <source>
        <strain evidence="3 5">KACC11450</strain>
    </source>
</reference>
<evidence type="ECO:0000313" key="2">
    <source>
        <dbReference type="EMBL" id="PYE51532.1"/>
    </source>
</evidence>
<feature type="compositionally biased region" description="Basic and acidic residues" evidence="1">
    <location>
        <begin position="46"/>
        <end position="58"/>
    </location>
</feature>
<sequence length="114" mass="13335">MYQCIGVPKRNFMHFSSSIGCGEKFSVDLDRCPICRGYLIPESMVEEHHRDNMRDESKTTIQPPSSGDQTKDTYSDGFNTNRVIQFLKQNQYDYELSENDESIKNVITWLLRMQ</sequence>
<keyword evidence="5" id="KW-1185">Reference proteome</keyword>
<evidence type="ECO:0000313" key="5">
    <source>
        <dbReference type="Proteomes" id="UP000509327"/>
    </source>
</evidence>
<protein>
    <submittedName>
        <fullName evidence="2">Uncharacterized protein</fullName>
    </submittedName>
</protein>
<dbReference type="AlphaFoldDB" id="A0A2V4VD76"/>
<dbReference type="Proteomes" id="UP000509327">
    <property type="component" value="Chromosome"/>
</dbReference>
<name>A0A2V4VD76_PAEBA</name>
<dbReference type="OrthoDB" id="9947029at2"/>
<evidence type="ECO:0000256" key="1">
    <source>
        <dbReference type="SAM" id="MobiDB-lite"/>
    </source>
</evidence>
<accession>A0A2V4VD76</accession>
<proteinExistence type="predicted"/>
<reference evidence="2 4" key="1">
    <citation type="submission" date="2018-06" db="EMBL/GenBank/DDBJ databases">
        <title>Genomic Encyclopedia of Type Strains, Phase III (KMG-III): the genomes of soil and plant-associated and newly described type strains.</title>
        <authorList>
            <person name="Whitman W."/>
        </authorList>
    </citation>
    <scope>NUCLEOTIDE SEQUENCE [LARGE SCALE GENOMIC DNA]</scope>
    <source>
        <strain evidence="2 4">CECT 7022</strain>
    </source>
</reference>
<feature type="compositionally biased region" description="Polar residues" evidence="1">
    <location>
        <begin position="59"/>
        <end position="68"/>
    </location>
</feature>
<gene>
    <name evidence="2" type="ORF">DFQ00_102326</name>
    <name evidence="3" type="ORF">HUB98_05885</name>
</gene>
<dbReference type="EMBL" id="CP054614">
    <property type="protein sequence ID" value="QKS55911.1"/>
    <property type="molecule type" value="Genomic_DNA"/>
</dbReference>
<feature type="region of interest" description="Disordered" evidence="1">
    <location>
        <begin position="46"/>
        <end position="76"/>
    </location>
</feature>
<evidence type="ECO:0000313" key="3">
    <source>
        <dbReference type="EMBL" id="QKS55911.1"/>
    </source>
</evidence>